<sequence length="434" mass="49266">MTYNQSKVLRLERSGEYLDLATPKYRQYDFDMTSVAGPWDTGFHSQSQWSAYNQQSFHYHQSYPSYPDHSQFQALGTGFHSQPGSAYIQKFYPSDPDQSQFQTPPAHIPTSPFRFNNEWQVPPPPPTETPKPRSTKTSTLPDSLISLPSSGPSSGGTKSTEDRPTPRGAAACVGRITTATQLMRRLRELIALEGTPVSQPAQPRGHSGPLAYGEWDGHRPGTTAAAPQQLQQQMARPVFNNPGPPCNRPPLPPQTFPPPWQQQPQPEMAPPGFYALGPPHNPPPLSPQTFPTSQHNYNYDQSSQPQNRNRQKRRAHPYRKLTPRMKAREQPGYAQPSEWTWYELGYNSHIKKYLVHREESCAKAYFPRADLWFVSDKKELHEIDDLARLAWERSEKAGMKPPIWVPKVRVLDFNVGVARKKLQHAKNGTARWSK</sequence>
<keyword evidence="3" id="KW-1185">Reference proteome</keyword>
<feature type="compositionally biased region" description="Low complexity" evidence="1">
    <location>
        <begin position="224"/>
        <end position="235"/>
    </location>
</feature>
<evidence type="ECO:0000313" key="3">
    <source>
        <dbReference type="Proteomes" id="UP001212841"/>
    </source>
</evidence>
<reference evidence="2" key="1">
    <citation type="submission" date="2020-05" db="EMBL/GenBank/DDBJ databases">
        <title>Phylogenomic resolution of chytrid fungi.</title>
        <authorList>
            <person name="Stajich J.E."/>
            <person name="Amses K."/>
            <person name="Simmons R."/>
            <person name="Seto K."/>
            <person name="Myers J."/>
            <person name="Bonds A."/>
            <person name="Quandt C.A."/>
            <person name="Barry K."/>
            <person name="Liu P."/>
            <person name="Grigoriev I."/>
            <person name="Longcore J.E."/>
            <person name="James T.Y."/>
        </authorList>
    </citation>
    <scope>NUCLEOTIDE SEQUENCE</scope>
    <source>
        <strain evidence="2">JEL0318</strain>
    </source>
</reference>
<dbReference type="Proteomes" id="UP001212841">
    <property type="component" value="Unassembled WGS sequence"/>
</dbReference>
<dbReference type="AlphaFoldDB" id="A0AAD5X607"/>
<protein>
    <submittedName>
        <fullName evidence="2">Uncharacterized protein</fullName>
    </submittedName>
</protein>
<name>A0AAD5X607_9FUNG</name>
<accession>A0AAD5X607</accession>
<feature type="compositionally biased region" description="Basic residues" evidence="1">
    <location>
        <begin position="309"/>
        <end position="320"/>
    </location>
</feature>
<evidence type="ECO:0000313" key="2">
    <source>
        <dbReference type="EMBL" id="KAJ3056568.1"/>
    </source>
</evidence>
<organism evidence="2 3">
    <name type="scientific">Rhizophlyctis rosea</name>
    <dbReference type="NCBI Taxonomy" id="64517"/>
    <lineage>
        <taxon>Eukaryota</taxon>
        <taxon>Fungi</taxon>
        <taxon>Fungi incertae sedis</taxon>
        <taxon>Chytridiomycota</taxon>
        <taxon>Chytridiomycota incertae sedis</taxon>
        <taxon>Chytridiomycetes</taxon>
        <taxon>Rhizophlyctidales</taxon>
        <taxon>Rhizophlyctidaceae</taxon>
        <taxon>Rhizophlyctis</taxon>
    </lineage>
</organism>
<gene>
    <name evidence="2" type="ORF">HK097_005965</name>
</gene>
<feature type="compositionally biased region" description="Low complexity" evidence="1">
    <location>
        <begin position="135"/>
        <end position="158"/>
    </location>
</feature>
<dbReference type="EMBL" id="JADGJD010000028">
    <property type="protein sequence ID" value="KAJ3056568.1"/>
    <property type="molecule type" value="Genomic_DNA"/>
</dbReference>
<feature type="region of interest" description="Disordered" evidence="1">
    <location>
        <begin position="89"/>
        <end position="174"/>
    </location>
</feature>
<feature type="compositionally biased region" description="Polar residues" evidence="1">
    <location>
        <begin position="288"/>
        <end position="308"/>
    </location>
</feature>
<comment type="caution">
    <text evidence="2">The sequence shown here is derived from an EMBL/GenBank/DDBJ whole genome shotgun (WGS) entry which is preliminary data.</text>
</comment>
<evidence type="ECO:0000256" key="1">
    <source>
        <dbReference type="SAM" id="MobiDB-lite"/>
    </source>
</evidence>
<feature type="region of interest" description="Disordered" evidence="1">
    <location>
        <begin position="193"/>
        <end position="320"/>
    </location>
</feature>
<feature type="compositionally biased region" description="Pro residues" evidence="1">
    <location>
        <begin position="242"/>
        <end position="261"/>
    </location>
</feature>
<proteinExistence type="predicted"/>